<keyword evidence="3" id="KW-0378">Hydrolase</keyword>
<evidence type="ECO:0000256" key="3">
    <source>
        <dbReference type="ARBA" id="ARBA00022801"/>
    </source>
</evidence>
<dbReference type="Gene3D" id="1.10.101.10">
    <property type="entry name" value="PGBD-like superfamily/PGBD"/>
    <property type="match status" value="1"/>
</dbReference>
<accession>A0A6G7YA39</accession>
<dbReference type="EMBL" id="CP049865">
    <property type="protein sequence ID" value="QIK73477.1"/>
    <property type="molecule type" value="Genomic_DNA"/>
</dbReference>
<evidence type="ECO:0000313" key="7">
    <source>
        <dbReference type="Proteomes" id="UP000501058"/>
    </source>
</evidence>
<dbReference type="InterPro" id="IPR038765">
    <property type="entry name" value="Papain-like_cys_pep_sf"/>
</dbReference>
<dbReference type="SUPFAM" id="SSF47090">
    <property type="entry name" value="PGBD-like"/>
    <property type="match status" value="1"/>
</dbReference>
<evidence type="ECO:0000256" key="2">
    <source>
        <dbReference type="ARBA" id="ARBA00022670"/>
    </source>
</evidence>
<dbReference type="Pfam" id="PF00877">
    <property type="entry name" value="NLPC_P60"/>
    <property type="match status" value="1"/>
</dbReference>
<evidence type="ECO:0000256" key="4">
    <source>
        <dbReference type="ARBA" id="ARBA00022807"/>
    </source>
</evidence>
<dbReference type="Pfam" id="PF01471">
    <property type="entry name" value="PG_binding_1"/>
    <property type="match status" value="1"/>
</dbReference>
<name>A0A6G7YA39_9ACTN</name>
<reference evidence="6 7" key="1">
    <citation type="submission" date="2020-03" db="EMBL/GenBank/DDBJ databases">
        <title>Propioniciclava sp. nov., isolated from Hydrophilus acuminatus.</title>
        <authorList>
            <person name="Hyun D.-W."/>
            <person name="Bae J.-W."/>
        </authorList>
    </citation>
    <scope>NUCLEOTIDE SEQUENCE [LARGE SCALE GENOMIC DNA]</scope>
    <source>
        <strain evidence="6 7">HDW11</strain>
    </source>
</reference>
<dbReference type="PROSITE" id="PS51935">
    <property type="entry name" value="NLPC_P60"/>
    <property type="match status" value="1"/>
</dbReference>
<gene>
    <name evidence="6" type="ORF">G7070_15935</name>
</gene>
<dbReference type="GO" id="GO:0006508">
    <property type="term" value="P:proteolysis"/>
    <property type="evidence" value="ECO:0007669"/>
    <property type="project" value="UniProtKB-KW"/>
</dbReference>
<dbReference type="InterPro" id="IPR036365">
    <property type="entry name" value="PGBD-like_sf"/>
</dbReference>
<evidence type="ECO:0000259" key="5">
    <source>
        <dbReference type="PROSITE" id="PS51935"/>
    </source>
</evidence>
<sequence length="234" mass="25495">MTSITPVTGGVTIRDGWNGTRVYLIRKEFGIDAPTSKGGTYDAATRAKVLAFQQQHGLPATGIVDKTTWNALDTGHPWTADAYQVAPRLPLSATPAQRTATMIEYALSQKGSRYTWGGAGPYELGFDCSGLVLQAIYAAGYDPQPISVVKHAEPTYRTSQQLYAHRNFASIPLEQRRRGDLIFFGSKAGVVHHVAIDLGDGTMMEAYGPTAGVRRYTPQYGSSYVLPYVKRVFG</sequence>
<comment type="similarity">
    <text evidence="1">Belongs to the peptidase C40 family.</text>
</comment>
<dbReference type="KEGG" id="prv:G7070_15935"/>
<dbReference type="Proteomes" id="UP000501058">
    <property type="component" value="Chromosome"/>
</dbReference>
<proteinExistence type="inferred from homology"/>
<dbReference type="InterPro" id="IPR002477">
    <property type="entry name" value="Peptidoglycan-bd-like"/>
</dbReference>
<dbReference type="InterPro" id="IPR000064">
    <property type="entry name" value="NLP_P60_dom"/>
</dbReference>
<dbReference type="GO" id="GO:0008234">
    <property type="term" value="F:cysteine-type peptidase activity"/>
    <property type="evidence" value="ECO:0007669"/>
    <property type="project" value="UniProtKB-KW"/>
</dbReference>
<dbReference type="SUPFAM" id="SSF54001">
    <property type="entry name" value="Cysteine proteinases"/>
    <property type="match status" value="1"/>
</dbReference>
<keyword evidence="2" id="KW-0645">Protease</keyword>
<dbReference type="InterPro" id="IPR051794">
    <property type="entry name" value="PG_Endopeptidase_C40"/>
</dbReference>
<dbReference type="RefSeq" id="WP_166234546.1">
    <property type="nucleotide sequence ID" value="NZ_CP049865.1"/>
</dbReference>
<evidence type="ECO:0000313" key="6">
    <source>
        <dbReference type="EMBL" id="QIK73477.1"/>
    </source>
</evidence>
<dbReference type="AlphaFoldDB" id="A0A6G7YA39"/>
<dbReference type="InterPro" id="IPR036366">
    <property type="entry name" value="PGBDSf"/>
</dbReference>
<dbReference type="PANTHER" id="PTHR47359">
    <property type="entry name" value="PEPTIDOGLYCAN DL-ENDOPEPTIDASE CWLO"/>
    <property type="match status" value="1"/>
</dbReference>
<protein>
    <recommendedName>
        <fullName evidence="5">NlpC/P60 domain-containing protein</fullName>
    </recommendedName>
</protein>
<feature type="domain" description="NlpC/P60" evidence="5">
    <location>
        <begin position="96"/>
        <end position="234"/>
    </location>
</feature>
<keyword evidence="4" id="KW-0788">Thiol protease</keyword>
<keyword evidence="7" id="KW-1185">Reference proteome</keyword>
<dbReference type="PANTHER" id="PTHR47359:SF3">
    <property type="entry name" value="NLP_P60 DOMAIN-CONTAINING PROTEIN-RELATED"/>
    <property type="match status" value="1"/>
</dbReference>
<organism evidence="6 7">
    <name type="scientific">Propioniciclava coleopterorum</name>
    <dbReference type="NCBI Taxonomy" id="2714937"/>
    <lineage>
        <taxon>Bacteria</taxon>
        <taxon>Bacillati</taxon>
        <taxon>Actinomycetota</taxon>
        <taxon>Actinomycetes</taxon>
        <taxon>Propionibacteriales</taxon>
        <taxon>Propionibacteriaceae</taxon>
        <taxon>Propioniciclava</taxon>
    </lineage>
</organism>
<dbReference type="Gene3D" id="3.90.1720.10">
    <property type="entry name" value="endopeptidase domain like (from Nostoc punctiforme)"/>
    <property type="match status" value="1"/>
</dbReference>
<evidence type="ECO:0000256" key="1">
    <source>
        <dbReference type="ARBA" id="ARBA00007074"/>
    </source>
</evidence>